<proteinExistence type="predicted"/>
<dbReference type="PANTHER" id="PTHR41773">
    <property type="entry name" value="GTP PYROPHOSPHATASE-RELATED"/>
    <property type="match status" value="1"/>
</dbReference>
<organism evidence="3 4">
    <name type="scientific">Priestia aryabhattai</name>
    <name type="common">Bacillus aryabhattai</name>
    <dbReference type="NCBI Taxonomy" id="412384"/>
    <lineage>
        <taxon>Bacteria</taxon>
        <taxon>Bacillati</taxon>
        <taxon>Bacillota</taxon>
        <taxon>Bacilli</taxon>
        <taxon>Bacillales</taxon>
        <taxon>Bacillaceae</taxon>
        <taxon>Priestia</taxon>
    </lineage>
</organism>
<dbReference type="InterPro" id="IPR043519">
    <property type="entry name" value="NT_sf"/>
</dbReference>
<dbReference type="Gene3D" id="3.30.460.10">
    <property type="entry name" value="Beta Polymerase, domain 2"/>
    <property type="match status" value="1"/>
</dbReference>
<dbReference type="Proteomes" id="UP001269400">
    <property type="component" value="Unassembled WGS sequence"/>
</dbReference>
<feature type="domain" description="RelA/SpoT" evidence="2">
    <location>
        <begin position="51"/>
        <end position="189"/>
    </location>
</feature>
<reference evidence="3" key="2">
    <citation type="submission" date="2022-12" db="EMBL/GenBank/DDBJ databases">
        <authorList>
            <person name="Dechsakulwatana C."/>
            <person name="Rungsihiranrut A."/>
            <person name="Muangchinda C."/>
            <person name="Ningthoujam R."/>
            <person name="Klankeo P."/>
            <person name="Pinyakong O."/>
        </authorList>
    </citation>
    <scope>NUCLEOTIDE SEQUENCE</scope>
    <source>
        <strain evidence="3">TL01-2</strain>
    </source>
</reference>
<protein>
    <recommendedName>
        <fullName evidence="2">RelA/SpoT domain-containing protein</fullName>
    </recommendedName>
</protein>
<dbReference type="GO" id="GO:0015969">
    <property type="term" value="P:guanosine tetraphosphate metabolic process"/>
    <property type="evidence" value="ECO:0007669"/>
    <property type="project" value="InterPro"/>
</dbReference>
<sequence>MNSNIKTFVEDSETLLINKKKELEKTYSRIIKFFEDNILDKINKDNLLLHGRVKKGVSLREKIIRKNYHKEYETPTNFIATLPDIIGIRIICLLKDEEEQIYNELRELFTKENDEYYYIDGKETDSLHINFKKNQPEKQKNGNDIYRIACKWVDQTGKVTNVELQIKSLVHMFWGEIEHMLFYKNYSYTIGVDFYKKVIESTYNMLTSIDSQLKVMKQQMFIDEEEAKIAQIKQIMTKFLYSFFNENFINSHGCKIDLREAYELIIQLKFDQINETKEATKLTQSLLHKLTEEKEIITPNLCLNNNSRHLARNLKTLNDEDAFWSAFFIMYANVIIEGDEVVLNQVTAELMRNFLAIFDSSQYSHTPLFKQFKSSMLDGLILAFLKYKKMDFFLRDMHGKFIESILGDFLLKNEKYINDWQPEEFNDQKLDNQFKLIALWIESLILAKLKRDELVTVLKELRSIIESGEIISPLNIDIVKLIHLIKSAPVGDITYHQLVNIVDNNEYGGEDNDN</sequence>
<accession>A0AAX6N5G2</accession>
<evidence type="ECO:0000256" key="1">
    <source>
        <dbReference type="ARBA" id="ARBA00004976"/>
    </source>
</evidence>
<name>A0AAX6N5G2_PRIAR</name>
<gene>
    <name evidence="3" type="ORF">O0Q50_08115</name>
</gene>
<dbReference type="SUPFAM" id="SSF81301">
    <property type="entry name" value="Nucleotidyltransferase"/>
    <property type="match status" value="1"/>
</dbReference>
<comment type="pathway">
    <text evidence="1">Purine metabolism; ppGpp biosynthesis; ppGpp from GTP: step 1/2.</text>
</comment>
<dbReference type="RefSeq" id="WP_316910100.1">
    <property type="nucleotide sequence ID" value="NZ_JAPTGD010000001.1"/>
</dbReference>
<evidence type="ECO:0000313" key="4">
    <source>
        <dbReference type="Proteomes" id="UP001269400"/>
    </source>
</evidence>
<dbReference type="InterPro" id="IPR007685">
    <property type="entry name" value="RelA_SpoT"/>
</dbReference>
<comment type="caution">
    <text evidence="3">The sequence shown here is derived from an EMBL/GenBank/DDBJ whole genome shotgun (WGS) entry which is preliminary data.</text>
</comment>
<dbReference type="Pfam" id="PF04607">
    <property type="entry name" value="RelA_SpoT"/>
    <property type="match status" value="1"/>
</dbReference>
<dbReference type="AlphaFoldDB" id="A0AAX6N5G2"/>
<reference evidence="3" key="1">
    <citation type="journal article" date="2022" name="J Environ Chem Eng">
        <title>Biodegradation of petroleum oil using a constructed nonpathogenic and heavy metal-tolerant bacterial consortium isolated from marine sponges.</title>
        <authorList>
            <person name="Dechsakulwatana C."/>
            <person name="Rungsihiranrut A."/>
            <person name="Muangchinda C."/>
            <person name="Ningthoujam R."/>
            <person name="Klankeo P."/>
            <person name="Pinyakong O."/>
        </authorList>
    </citation>
    <scope>NUCLEOTIDE SEQUENCE</scope>
    <source>
        <strain evidence="3">TL01-2</strain>
    </source>
</reference>
<dbReference type="PANTHER" id="PTHR41773:SF1">
    <property type="entry name" value="RELA_SPOT DOMAIN-CONTAINING PROTEIN"/>
    <property type="match status" value="1"/>
</dbReference>
<dbReference type="SMART" id="SM00954">
    <property type="entry name" value="RelA_SpoT"/>
    <property type="match status" value="1"/>
</dbReference>
<evidence type="ECO:0000313" key="3">
    <source>
        <dbReference type="EMBL" id="MDU9691128.1"/>
    </source>
</evidence>
<evidence type="ECO:0000259" key="2">
    <source>
        <dbReference type="SMART" id="SM00954"/>
    </source>
</evidence>
<dbReference type="EMBL" id="JAPTGD010000001">
    <property type="protein sequence ID" value="MDU9691128.1"/>
    <property type="molecule type" value="Genomic_DNA"/>
</dbReference>